<evidence type="ECO:0000256" key="4">
    <source>
        <dbReference type="ARBA" id="ARBA00022833"/>
    </source>
</evidence>
<dbReference type="Proteomes" id="UP000770717">
    <property type="component" value="Unassembled WGS sequence"/>
</dbReference>
<sequence>MASADFRYEQNCSICLNTYTDPITLRCGHIFCRGCIDPELDTQQESGVYTCPECRKRFQQRPTLQRNINLCHTAECSSMFHEDHGALGIFCTYCINSIVPAVKSCLLCEASLCESHMKVHSKSSEHILSEPTTSFGKRKCSTHKKILEYYCSKDAVCICVSCIAFGEHKGHFVEPINVAFEKKKDTLIHFLERLTIKKKKTEKRVKTLQKQKTDVQEKAADVTKQVNVLFMDIREQLDLLEKKVLSEIYNWEEQVSHTVSNLIQQLEIKKDELSRKMFDIEELCHISDPVTVLQGRGSITDEFYDCQEGDEEDREREDKKVHEAGDLDEGLILAALHAGLADIMTGVKRGIYASESLDILLDLNTAGNYVAISGDLKTVSWTELNQCRPETPERFQYCQVLSTRRFASGRHYWEVETSESGDWMIGVCYPSIDRKGVQSYIGNNNKSWGLCKFNNEYSVIHSSDVSQISHYVSSQSFRIYLDYEAGQLSFYELQGSTRHLHTFSAIFTEPLHAVFYVWGDWVRIKS</sequence>
<dbReference type="AlphaFoldDB" id="A0A8J6EPL4"/>
<dbReference type="Pfam" id="PF00643">
    <property type="entry name" value="zf-B_box"/>
    <property type="match status" value="1"/>
</dbReference>
<dbReference type="InterPro" id="IPR027370">
    <property type="entry name" value="Znf-RING_euk"/>
</dbReference>
<dbReference type="PROSITE" id="PS50089">
    <property type="entry name" value="ZF_RING_2"/>
    <property type="match status" value="1"/>
</dbReference>
<dbReference type="SUPFAM" id="SSF57850">
    <property type="entry name" value="RING/U-box"/>
    <property type="match status" value="1"/>
</dbReference>
<evidence type="ECO:0000313" key="14">
    <source>
        <dbReference type="Proteomes" id="UP000770717"/>
    </source>
</evidence>
<keyword evidence="5" id="KW-0391">Immunity</keyword>
<evidence type="ECO:0000256" key="2">
    <source>
        <dbReference type="ARBA" id="ARBA00022723"/>
    </source>
</evidence>
<feature type="domain" description="B30.2/SPRY" evidence="12">
    <location>
        <begin position="339"/>
        <end position="526"/>
    </location>
</feature>
<keyword evidence="6 8" id="KW-0175">Coiled coil</keyword>
<dbReference type="InterPro" id="IPR017907">
    <property type="entry name" value="Znf_RING_CS"/>
</dbReference>
<dbReference type="Gene3D" id="4.10.830.40">
    <property type="match status" value="1"/>
</dbReference>
<dbReference type="Gene3D" id="3.30.40.10">
    <property type="entry name" value="Zinc/RING finger domain, C3HC4 (zinc finger)"/>
    <property type="match status" value="1"/>
</dbReference>
<dbReference type="PROSITE" id="PS50188">
    <property type="entry name" value="B302_SPRY"/>
    <property type="match status" value="1"/>
</dbReference>
<feature type="domain" description="C2H2-type" evidence="11">
    <location>
        <begin position="49"/>
        <end position="77"/>
    </location>
</feature>
<dbReference type="InterPro" id="IPR003879">
    <property type="entry name" value="Butyrophylin_SPRY"/>
</dbReference>
<keyword evidence="3 7" id="KW-0863">Zinc-finger</keyword>
<feature type="domain" description="B box-type" evidence="10">
    <location>
        <begin position="140"/>
        <end position="176"/>
    </location>
</feature>
<evidence type="ECO:0000256" key="5">
    <source>
        <dbReference type="ARBA" id="ARBA00022859"/>
    </source>
</evidence>
<evidence type="ECO:0000313" key="13">
    <source>
        <dbReference type="EMBL" id="KAG9472695.1"/>
    </source>
</evidence>
<evidence type="ECO:0000256" key="3">
    <source>
        <dbReference type="ARBA" id="ARBA00022771"/>
    </source>
</evidence>
<reference evidence="13" key="1">
    <citation type="thesis" date="2020" institute="ProQuest LLC" country="789 East Eisenhower Parkway, Ann Arbor, MI, USA">
        <title>Comparative Genomics and Chromosome Evolution.</title>
        <authorList>
            <person name="Mudd A.B."/>
        </authorList>
    </citation>
    <scope>NUCLEOTIDE SEQUENCE</scope>
    <source>
        <strain evidence="13">HN-11 Male</strain>
        <tissue evidence="13">Kidney and liver</tissue>
    </source>
</reference>
<feature type="domain" description="RING-type" evidence="9">
    <location>
        <begin position="12"/>
        <end position="55"/>
    </location>
</feature>
<keyword evidence="1" id="KW-0399">Innate immunity</keyword>
<dbReference type="SMART" id="SM00449">
    <property type="entry name" value="SPRY"/>
    <property type="match status" value="1"/>
</dbReference>
<dbReference type="SMART" id="SM00336">
    <property type="entry name" value="BBOX"/>
    <property type="match status" value="1"/>
</dbReference>
<dbReference type="Pfam" id="PF00622">
    <property type="entry name" value="SPRY"/>
    <property type="match status" value="1"/>
</dbReference>
<dbReference type="PANTHER" id="PTHR25465">
    <property type="entry name" value="B-BOX DOMAIN CONTAINING"/>
    <property type="match status" value="1"/>
</dbReference>
<dbReference type="Pfam" id="PF13765">
    <property type="entry name" value="PRY"/>
    <property type="match status" value="1"/>
</dbReference>
<keyword evidence="14" id="KW-1185">Reference proteome</keyword>
<name>A0A8J6EPL4_ELECQ</name>
<proteinExistence type="predicted"/>
<protein>
    <submittedName>
        <fullName evidence="13">Uncharacterized protein</fullName>
    </submittedName>
</protein>
<organism evidence="13 14">
    <name type="scientific">Eleutherodactylus coqui</name>
    <name type="common">Puerto Rican coqui</name>
    <dbReference type="NCBI Taxonomy" id="57060"/>
    <lineage>
        <taxon>Eukaryota</taxon>
        <taxon>Metazoa</taxon>
        <taxon>Chordata</taxon>
        <taxon>Craniata</taxon>
        <taxon>Vertebrata</taxon>
        <taxon>Euteleostomi</taxon>
        <taxon>Amphibia</taxon>
        <taxon>Batrachia</taxon>
        <taxon>Anura</taxon>
        <taxon>Neobatrachia</taxon>
        <taxon>Hyloidea</taxon>
        <taxon>Eleutherodactylidae</taxon>
        <taxon>Eleutherodactylinae</taxon>
        <taxon>Eleutherodactylus</taxon>
        <taxon>Eleutherodactylus</taxon>
    </lineage>
</organism>
<dbReference type="Pfam" id="PF25600">
    <property type="entry name" value="TRIM_CC"/>
    <property type="match status" value="1"/>
</dbReference>
<accession>A0A8J6EPL4</accession>
<gene>
    <name evidence="13" type="ORF">GDO78_017933</name>
</gene>
<dbReference type="InterPro" id="IPR013320">
    <property type="entry name" value="ConA-like_dom_sf"/>
</dbReference>
<comment type="caution">
    <text evidence="13">The sequence shown here is derived from an EMBL/GenBank/DDBJ whole genome shotgun (WGS) entry which is preliminary data.</text>
</comment>
<evidence type="ECO:0000259" key="10">
    <source>
        <dbReference type="PROSITE" id="PS50119"/>
    </source>
</evidence>
<dbReference type="InterPro" id="IPR058030">
    <property type="entry name" value="TRIM8/14/16/25/29/45/65_CC"/>
</dbReference>
<dbReference type="PROSITE" id="PS00518">
    <property type="entry name" value="ZF_RING_1"/>
    <property type="match status" value="1"/>
</dbReference>
<dbReference type="SMART" id="SM00589">
    <property type="entry name" value="PRY"/>
    <property type="match status" value="1"/>
</dbReference>
<dbReference type="GO" id="GO:0008270">
    <property type="term" value="F:zinc ion binding"/>
    <property type="evidence" value="ECO:0007669"/>
    <property type="project" value="UniProtKB-KW"/>
</dbReference>
<feature type="coiled-coil region" evidence="8">
    <location>
        <begin position="191"/>
        <end position="225"/>
    </location>
</feature>
<keyword evidence="2" id="KW-0479">Metal-binding</keyword>
<dbReference type="PRINTS" id="PR01407">
    <property type="entry name" value="BUTYPHLNCDUF"/>
</dbReference>
<dbReference type="InterPro" id="IPR001841">
    <property type="entry name" value="Znf_RING"/>
</dbReference>
<dbReference type="PROSITE" id="PS50157">
    <property type="entry name" value="ZINC_FINGER_C2H2_2"/>
    <property type="match status" value="1"/>
</dbReference>
<dbReference type="Gene3D" id="3.30.160.60">
    <property type="entry name" value="Classic Zinc Finger"/>
    <property type="match status" value="1"/>
</dbReference>
<dbReference type="InterPro" id="IPR003877">
    <property type="entry name" value="SPRY_dom"/>
</dbReference>
<dbReference type="SMART" id="SM00184">
    <property type="entry name" value="RING"/>
    <property type="match status" value="1"/>
</dbReference>
<dbReference type="OrthoDB" id="6105938at2759"/>
<dbReference type="SUPFAM" id="SSF49899">
    <property type="entry name" value="Concanavalin A-like lectins/glucanases"/>
    <property type="match status" value="1"/>
</dbReference>
<dbReference type="InterPro" id="IPR043136">
    <property type="entry name" value="B30.2/SPRY_sf"/>
</dbReference>
<evidence type="ECO:0000256" key="8">
    <source>
        <dbReference type="SAM" id="Coils"/>
    </source>
</evidence>
<dbReference type="GO" id="GO:0045087">
    <property type="term" value="P:innate immune response"/>
    <property type="evidence" value="ECO:0007669"/>
    <property type="project" value="UniProtKB-KW"/>
</dbReference>
<dbReference type="PANTHER" id="PTHR25465:SF41">
    <property type="entry name" value="E3 UBIQUITIN-PROTEIN LIGASE RNF135"/>
    <property type="match status" value="1"/>
</dbReference>
<evidence type="ECO:0000259" key="9">
    <source>
        <dbReference type="PROSITE" id="PS50089"/>
    </source>
</evidence>
<keyword evidence="4" id="KW-0862">Zinc</keyword>
<dbReference type="InterPro" id="IPR001870">
    <property type="entry name" value="B30.2/SPRY"/>
</dbReference>
<dbReference type="GO" id="GO:0005737">
    <property type="term" value="C:cytoplasm"/>
    <property type="evidence" value="ECO:0007669"/>
    <property type="project" value="UniProtKB-ARBA"/>
</dbReference>
<dbReference type="SUPFAM" id="SSF57845">
    <property type="entry name" value="B-box zinc-binding domain"/>
    <property type="match status" value="1"/>
</dbReference>
<dbReference type="Pfam" id="PF13445">
    <property type="entry name" value="zf-RING_UBOX"/>
    <property type="match status" value="1"/>
</dbReference>
<evidence type="ECO:0000259" key="11">
    <source>
        <dbReference type="PROSITE" id="PS50157"/>
    </source>
</evidence>
<dbReference type="CDD" id="cd19769">
    <property type="entry name" value="Bbox2_TRIM16-like"/>
    <property type="match status" value="1"/>
</dbReference>
<dbReference type="InterPro" id="IPR006574">
    <property type="entry name" value="PRY"/>
</dbReference>
<dbReference type="CDD" id="cd12891">
    <property type="entry name" value="SPRY_PRY_C-I_2"/>
    <property type="match status" value="1"/>
</dbReference>
<dbReference type="InterPro" id="IPR013087">
    <property type="entry name" value="Znf_C2H2_type"/>
</dbReference>
<evidence type="ECO:0000256" key="1">
    <source>
        <dbReference type="ARBA" id="ARBA00022588"/>
    </source>
</evidence>
<dbReference type="InterPro" id="IPR051051">
    <property type="entry name" value="E3_ubiq-ligase_TRIM/RNF"/>
</dbReference>
<dbReference type="EMBL" id="WNTK01000041">
    <property type="protein sequence ID" value="KAG9472695.1"/>
    <property type="molecule type" value="Genomic_DNA"/>
</dbReference>
<dbReference type="Gene3D" id="2.60.120.920">
    <property type="match status" value="1"/>
</dbReference>
<dbReference type="InterPro" id="IPR000315">
    <property type="entry name" value="Znf_B-box"/>
</dbReference>
<evidence type="ECO:0000259" key="12">
    <source>
        <dbReference type="PROSITE" id="PS50188"/>
    </source>
</evidence>
<evidence type="ECO:0000256" key="6">
    <source>
        <dbReference type="ARBA" id="ARBA00023054"/>
    </source>
</evidence>
<dbReference type="PROSITE" id="PS50119">
    <property type="entry name" value="ZF_BBOX"/>
    <property type="match status" value="1"/>
</dbReference>
<dbReference type="InterPro" id="IPR013083">
    <property type="entry name" value="Znf_RING/FYVE/PHD"/>
</dbReference>
<evidence type="ECO:0000256" key="7">
    <source>
        <dbReference type="PROSITE-ProRule" id="PRU00024"/>
    </source>
</evidence>